<evidence type="ECO:0000256" key="3">
    <source>
        <dbReference type="ARBA" id="ARBA00006793"/>
    </source>
</evidence>
<evidence type="ECO:0000256" key="2">
    <source>
        <dbReference type="ARBA" id="ARBA00004286"/>
    </source>
</evidence>
<keyword evidence="10" id="KW-0234">DNA repair</keyword>
<sequence length="146" mass="16317">MASQGRCWNRRKVGILTKICLQNFMCHTNLEIELGDHVNFITGLNGSGKSAILGALSVAFGSRPKLTQRANTMKDFIKTGCSYALVHVELKNEGGDAFHPEKYGNRIILERKITESNTSKSLEKLPRFTACFTSFFRLNFLPLTST</sequence>
<evidence type="ECO:0000256" key="6">
    <source>
        <dbReference type="ARBA" id="ARBA00022763"/>
    </source>
</evidence>
<dbReference type="GO" id="GO:0005524">
    <property type="term" value="F:ATP binding"/>
    <property type="evidence" value="ECO:0007669"/>
    <property type="project" value="UniProtKB-KW"/>
</dbReference>
<dbReference type="SUPFAM" id="SSF52540">
    <property type="entry name" value="P-loop containing nucleoside triphosphate hydrolases"/>
    <property type="match status" value="1"/>
</dbReference>
<evidence type="ECO:0000259" key="12">
    <source>
        <dbReference type="Pfam" id="PF13476"/>
    </source>
</evidence>
<dbReference type="PANTHER" id="PTHR19306">
    <property type="entry name" value="STRUCTURAL MAINTENANCE OF CHROMOSOMES 5,6 SMC5, SMC6"/>
    <property type="match status" value="1"/>
</dbReference>
<protein>
    <submittedName>
        <fullName evidence="13">DNA metabolism protein</fullName>
    </submittedName>
</protein>
<keyword evidence="11" id="KW-0539">Nucleus</keyword>
<keyword evidence="5" id="KW-0547">Nucleotide-binding</keyword>
<reference evidence="13 14" key="1">
    <citation type="submission" date="2024-01" db="EMBL/GenBank/DDBJ databases">
        <title>The complete chloroplast genome sequence of Lithospermum erythrorhizon: insights into the phylogenetic relationship among Boraginaceae species and the maternal lineages of purple gromwells.</title>
        <authorList>
            <person name="Okada T."/>
            <person name="Watanabe K."/>
        </authorList>
    </citation>
    <scope>NUCLEOTIDE SEQUENCE [LARGE SCALE GENOMIC DNA]</scope>
</reference>
<organism evidence="13 14">
    <name type="scientific">Lithospermum erythrorhizon</name>
    <name type="common">Purple gromwell</name>
    <name type="synonym">Lithospermum officinale var. erythrorhizon</name>
    <dbReference type="NCBI Taxonomy" id="34254"/>
    <lineage>
        <taxon>Eukaryota</taxon>
        <taxon>Viridiplantae</taxon>
        <taxon>Streptophyta</taxon>
        <taxon>Embryophyta</taxon>
        <taxon>Tracheophyta</taxon>
        <taxon>Spermatophyta</taxon>
        <taxon>Magnoliopsida</taxon>
        <taxon>eudicotyledons</taxon>
        <taxon>Gunneridae</taxon>
        <taxon>Pentapetalae</taxon>
        <taxon>asterids</taxon>
        <taxon>lamiids</taxon>
        <taxon>Boraginales</taxon>
        <taxon>Boraginaceae</taxon>
        <taxon>Boraginoideae</taxon>
        <taxon>Lithospermeae</taxon>
        <taxon>Lithospermum</taxon>
    </lineage>
</organism>
<evidence type="ECO:0000256" key="7">
    <source>
        <dbReference type="ARBA" id="ARBA00022840"/>
    </source>
</evidence>
<dbReference type="EMBL" id="BAABME010039857">
    <property type="protein sequence ID" value="GAA0169490.1"/>
    <property type="molecule type" value="Genomic_DNA"/>
</dbReference>
<proteinExistence type="inferred from homology"/>
<keyword evidence="6" id="KW-0227">DNA damage</keyword>
<evidence type="ECO:0000256" key="8">
    <source>
        <dbReference type="ARBA" id="ARBA00023054"/>
    </source>
</evidence>
<keyword evidence="4" id="KW-0158">Chromosome</keyword>
<dbReference type="GO" id="GO:0003697">
    <property type="term" value="F:single-stranded DNA binding"/>
    <property type="evidence" value="ECO:0007669"/>
    <property type="project" value="TreeGrafter"/>
</dbReference>
<keyword evidence="9" id="KW-0233">DNA recombination</keyword>
<dbReference type="GO" id="GO:0003684">
    <property type="term" value="F:damaged DNA binding"/>
    <property type="evidence" value="ECO:0007669"/>
    <property type="project" value="TreeGrafter"/>
</dbReference>
<dbReference type="Pfam" id="PF13476">
    <property type="entry name" value="AAA_23"/>
    <property type="match status" value="1"/>
</dbReference>
<dbReference type="Proteomes" id="UP001454036">
    <property type="component" value="Unassembled WGS sequence"/>
</dbReference>
<name>A0AAV3R352_LITER</name>
<keyword evidence="14" id="KW-1185">Reference proteome</keyword>
<gene>
    <name evidence="13" type="ORF">LIER_43850</name>
</gene>
<comment type="similarity">
    <text evidence="3">Belongs to the SMC family. SMC6 subfamily.</text>
</comment>
<dbReference type="GO" id="GO:0016887">
    <property type="term" value="F:ATP hydrolysis activity"/>
    <property type="evidence" value="ECO:0007669"/>
    <property type="project" value="InterPro"/>
</dbReference>
<dbReference type="GO" id="GO:0030915">
    <property type="term" value="C:Smc5-Smc6 complex"/>
    <property type="evidence" value="ECO:0007669"/>
    <property type="project" value="TreeGrafter"/>
</dbReference>
<dbReference type="GO" id="GO:0035861">
    <property type="term" value="C:site of double-strand break"/>
    <property type="evidence" value="ECO:0007669"/>
    <property type="project" value="TreeGrafter"/>
</dbReference>
<evidence type="ECO:0000256" key="9">
    <source>
        <dbReference type="ARBA" id="ARBA00023172"/>
    </source>
</evidence>
<dbReference type="AlphaFoldDB" id="A0AAV3R352"/>
<dbReference type="GO" id="GO:0000724">
    <property type="term" value="P:double-strand break repair via homologous recombination"/>
    <property type="evidence" value="ECO:0007669"/>
    <property type="project" value="TreeGrafter"/>
</dbReference>
<evidence type="ECO:0000313" key="13">
    <source>
        <dbReference type="EMBL" id="GAA0169490.1"/>
    </source>
</evidence>
<dbReference type="Gene3D" id="3.40.50.300">
    <property type="entry name" value="P-loop containing nucleotide triphosphate hydrolases"/>
    <property type="match status" value="1"/>
</dbReference>
<accession>A0AAV3R352</accession>
<evidence type="ECO:0000256" key="5">
    <source>
        <dbReference type="ARBA" id="ARBA00022741"/>
    </source>
</evidence>
<evidence type="ECO:0000256" key="4">
    <source>
        <dbReference type="ARBA" id="ARBA00022454"/>
    </source>
</evidence>
<keyword evidence="8" id="KW-0175">Coiled coil</keyword>
<evidence type="ECO:0000256" key="1">
    <source>
        <dbReference type="ARBA" id="ARBA00004123"/>
    </source>
</evidence>
<evidence type="ECO:0000256" key="10">
    <source>
        <dbReference type="ARBA" id="ARBA00023204"/>
    </source>
</evidence>
<dbReference type="InterPro" id="IPR027417">
    <property type="entry name" value="P-loop_NTPase"/>
</dbReference>
<dbReference type="GO" id="GO:0005634">
    <property type="term" value="C:nucleus"/>
    <property type="evidence" value="ECO:0007669"/>
    <property type="project" value="UniProtKB-SubCell"/>
</dbReference>
<keyword evidence="7" id="KW-0067">ATP-binding</keyword>
<evidence type="ECO:0000313" key="14">
    <source>
        <dbReference type="Proteomes" id="UP001454036"/>
    </source>
</evidence>
<comment type="subcellular location">
    <subcellularLocation>
        <location evidence="2">Chromosome</location>
    </subcellularLocation>
    <subcellularLocation>
        <location evidence="1">Nucleus</location>
    </subcellularLocation>
</comment>
<comment type="caution">
    <text evidence="13">The sequence shown here is derived from an EMBL/GenBank/DDBJ whole genome shotgun (WGS) entry which is preliminary data.</text>
</comment>
<dbReference type="PANTHER" id="PTHR19306:SF6">
    <property type="entry name" value="STRUCTURAL MAINTENANCE OF CHROMOSOMES PROTEIN 6"/>
    <property type="match status" value="1"/>
</dbReference>
<feature type="domain" description="Rad50/SbcC-type AAA" evidence="12">
    <location>
        <begin position="18"/>
        <end position="121"/>
    </location>
</feature>
<dbReference type="InterPro" id="IPR038729">
    <property type="entry name" value="Rad50/SbcC_AAA"/>
</dbReference>
<evidence type="ECO:0000256" key="11">
    <source>
        <dbReference type="ARBA" id="ARBA00023242"/>
    </source>
</evidence>